<dbReference type="OrthoDB" id="7454098at2759"/>
<dbReference type="AlphaFoldDB" id="A0A7E5W5L9"/>
<name>A0A7E5W5L9_TRINI</name>
<feature type="chain" id="PRO_5028834342" evidence="1">
    <location>
        <begin position="19"/>
        <end position="163"/>
    </location>
</feature>
<dbReference type="Pfam" id="PF10793">
    <property type="entry name" value="Gloverin"/>
    <property type="match status" value="1"/>
</dbReference>
<proteinExistence type="predicted"/>
<keyword evidence="2" id="KW-1185">Reference proteome</keyword>
<dbReference type="InParanoid" id="A0A7E5W5L9"/>
<feature type="signal peptide" evidence="1">
    <location>
        <begin position="1"/>
        <end position="18"/>
    </location>
</feature>
<organism evidence="2 3">
    <name type="scientific">Trichoplusia ni</name>
    <name type="common">Cabbage looper</name>
    <dbReference type="NCBI Taxonomy" id="7111"/>
    <lineage>
        <taxon>Eukaryota</taxon>
        <taxon>Metazoa</taxon>
        <taxon>Ecdysozoa</taxon>
        <taxon>Arthropoda</taxon>
        <taxon>Hexapoda</taxon>
        <taxon>Insecta</taxon>
        <taxon>Pterygota</taxon>
        <taxon>Neoptera</taxon>
        <taxon>Endopterygota</taxon>
        <taxon>Lepidoptera</taxon>
        <taxon>Glossata</taxon>
        <taxon>Ditrysia</taxon>
        <taxon>Noctuoidea</taxon>
        <taxon>Noctuidae</taxon>
        <taxon>Plusiinae</taxon>
        <taxon>Trichoplusia</taxon>
    </lineage>
</organism>
<evidence type="ECO:0000313" key="3">
    <source>
        <dbReference type="RefSeq" id="XP_026735929.1"/>
    </source>
</evidence>
<dbReference type="RefSeq" id="XP_026735929.1">
    <property type="nucleotide sequence ID" value="XM_026880128.1"/>
</dbReference>
<evidence type="ECO:0000313" key="2">
    <source>
        <dbReference type="Proteomes" id="UP000322000"/>
    </source>
</evidence>
<dbReference type="KEGG" id="tnl:113499613"/>
<sequence>MQLSTIFCFAVLLACARAQVFVRPGHKDEDLAWMRSMGKGHVFGTLGSTDGSLIGKLGYKQNLFNDQRGNLGGTAYGSRVINEYGGTSSFGGKLDWKNANDNARASLDVHKQVGGSSGMTLTGDGVWKLDSKTRLVAGGNLDKTFGHSKPELGIQAKIEHDFK</sequence>
<dbReference type="Proteomes" id="UP000322000">
    <property type="component" value="Chromosome 12"/>
</dbReference>
<gene>
    <name evidence="3" type="primary">LOC113499613</name>
</gene>
<dbReference type="GeneID" id="113499613"/>
<dbReference type="InterPro" id="IPR019729">
    <property type="entry name" value="Gloverin-like_protein"/>
</dbReference>
<protein>
    <submittedName>
        <fullName evidence="3">Gloverin-like</fullName>
    </submittedName>
</protein>
<evidence type="ECO:0000256" key="1">
    <source>
        <dbReference type="SAM" id="SignalP"/>
    </source>
</evidence>
<accession>A0A7E5W5L9</accession>
<keyword evidence="1" id="KW-0732">Signal</keyword>
<reference evidence="3" key="1">
    <citation type="submission" date="2025-08" db="UniProtKB">
        <authorList>
            <consortium name="RefSeq"/>
        </authorList>
    </citation>
    <scope>IDENTIFICATION</scope>
</reference>